<keyword evidence="1" id="KW-0732">Signal</keyword>
<accession>A0A167A055</accession>
<organism evidence="2 3">
    <name type="scientific">Pseudoalteromonas luteoviolacea NCIMB 1942</name>
    <dbReference type="NCBI Taxonomy" id="1365253"/>
    <lineage>
        <taxon>Bacteria</taxon>
        <taxon>Pseudomonadati</taxon>
        <taxon>Pseudomonadota</taxon>
        <taxon>Gammaproteobacteria</taxon>
        <taxon>Alteromonadales</taxon>
        <taxon>Pseudoalteromonadaceae</taxon>
        <taxon>Pseudoalteromonas</taxon>
    </lineage>
</organism>
<dbReference type="PROSITE" id="PS51257">
    <property type="entry name" value="PROKAR_LIPOPROTEIN"/>
    <property type="match status" value="1"/>
</dbReference>
<feature type="signal peptide" evidence="1">
    <location>
        <begin position="1"/>
        <end position="21"/>
    </location>
</feature>
<dbReference type="PATRIC" id="fig|1365253.3.peg.3796"/>
<reference evidence="2 3" key="1">
    <citation type="submission" date="2013-07" db="EMBL/GenBank/DDBJ databases">
        <title>Comparative Genomic and Metabolomic Analysis of Twelve Strains of Pseudoalteromonas luteoviolacea.</title>
        <authorList>
            <person name="Vynne N.G."/>
            <person name="Mansson M."/>
            <person name="Gram L."/>
        </authorList>
    </citation>
    <scope>NUCLEOTIDE SEQUENCE [LARGE SCALE GENOMIC DNA]</scope>
    <source>
        <strain evidence="2 3">NCIMB 1942</strain>
    </source>
</reference>
<name>A0A167A055_9GAMM</name>
<sequence>MKKLKKVILATALIGSCQVLASNITYSSYGGTKAQAQSAIYNYASRNNYNVLSINCYNSQIGPPWECDSRLRKKSTTPPSGKVIKTSAWDTVKRMPQKTQ</sequence>
<gene>
    <name evidence="2" type="ORF">N482_15345</name>
</gene>
<evidence type="ECO:0000313" key="3">
    <source>
        <dbReference type="Proteomes" id="UP000076587"/>
    </source>
</evidence>
<dbReference type="EMBL" id="AUXT01000184">
    <property type="protein sequence ID" value="KZN44851.1"/>
    <property type="molecule type" value="Genomic_DNA"/>
</dbReference>
<evidence type="ECO:0000313" key="2">
    <source>
        <dbReference type="EMBL" id="KZN44851.1"/>
    </source>
</evidence>
<feature type="chain" id="PRO_5007883417" evidence="1">
    <location>
        <begin position="22"/>
        <end position="100"/>
    </location>
</feature>
<proteinExistence type="predicted"/>
<dbReference type="OrthoDB" id="9883956at2"/>
<dbReference type="RefSeq" id="WP_063378222.1">
    <property type="nucleotide sequence ID" value="NZ_AUXT01000184.1"/>
</dbReference>
<comment type="caution">
    <text evidence="2">The sequence shown here is derived from an EMBL/GenBank/DDBJ whole genome shotgun (WGS) entry which is preliminary data.</text>
</comment>
<protein>
    <submittedName>
        <fullName evidence="2">Uncharacterized protein</fullName>
    </submittedName>
</protein>
<dbReference type="AlphaFoldDB" id="A0A167A055"/>
<dbReference type="Proteomes" id="UP000076587">
    <property type="component" value="Unassembled WGS sequence"/>
</dbReference>
<evidence type="ECO:0000256" key="1">
    <source>
        <dbReference type="SAM" id="SignalP"/>
    </source>
</evidence>